<keyword evidence="3" id="KW-1185">Reference proteome</keyword>
<reference evidence="2" key="1">
    <citation type="submission" date="2023-03" db="EMBL/GenBank/DDBJ databases">
        <title>Massive genome expansion in bonnet fungi (Mycena s.s.) driven by repeated elements and novel gene families across ecological guilds.</title>
        <authorList>
            <consortium name="Lawrence Berkeley National Laboratory"/>
            <person name="Harder C.B."/>
            <person name="Miyauchi S."/>
            <person name="Viragh M."/>
            <person name="Kuo A."/>
            <person name="Thoen E."/>
            <person name="Andreopoulos B."/>
            <person name="Lu D."/>
            <person name="Skrede I."/>
            <person name="Drula E."/>
            <person name="Henrissat B."/>
            <person name="Morin E."/>
            <person name="Kohler A."/>
            <person name="Barry K."/>
            <person name="LaButti K."/>
            <person name="Morin E."/>
            <person name="Salamov A."/>
            <person name="Lipzen A."/>
            <person name="Mereny Z."/>
            <person name="Hegedus B."/>
            <person name="Baldrian P."/>
            <person name="Stursova M."/>
            <person name="Weitz H."/>
            <person name="Taylor A."/>
            <person name="Grigoriev I.V."/>
            <person name="Nagy L.G."/>
            <person name="Martin F."/>
            <person name="Kauserud H."/>
        </authorList>
    </citation>
    <scope>NUCLEOTIDE SEQUENCE</scope>
    <source>
        <strain evidence="2">CBHHK002</strain>
    </source>
</reference>
<protein>
    <submittedName>
        <fullName evidence="2">Uncharacterized protein</fullName>
    </submittedName>
</protein>
<accession>A0AAD7EKP3</accession>
<comment type="caution">
    <text evidence="2">The sequence shown here is derived from an EMBL/GenBank/DDBJ whole genome shotgun (WGS) entry which is preliminary data.</text>
</comment>
<keyword evidence="1" id="KW-0732">Signal</keyword>
<feature type="signal peptide" evidence="1">
    <location>
        <begin position="1"/>
        <end position="17"/>
    </location>
</feature>
<dbReference type="AlphaFoldDB" id="A0AAD7EKP3"/>
<proteinExistence type="predicted"/>
<sequence length="294" mass="32230">MHAATLLFLLLSPVTIATLNVRRALAPGGYRDKVNIYEVPGGGSLARIGNEIHVLGANGTVVHKATAGSPLKARPPSKVPALLSSDDDDSVIHIFTYWINVICSPYALFTGSWRVPFVPESDDGQTLFWVQDLEEYPGDTALMTVLQYGVSEAGGGPFYSASTWYRDPMNIFHTTPIRTETGVLMESIITLTSASPFGAETFDYNAQFTNIPGTSMNVTGVAQLNWASIAFEVFNEKDNSDYPVGITFFEDVNLKLQNGVRPDVFWPGYVYEPEQIMLDAVTQGSTNAQLRLIY</sequence>
<evidence type="ECO:0000256" key="1">
    <source>
        <dbReference type="SAM" id="SignalP"/>
    </source>
</evidence>
<dbReference type="Proteomes" id="UP001218218">
    <property type="component" value="Unassembled WGS sequence"/>
</dbReference>
<evidence type="ECO:0000313" key="3">
    <source>
        <dbReference type="Proteomes" id="UP001218218"/>
    </source>
</evidence>
<organism evidence="2 3">
    <name type="scientific">Mycena albidolilacea</name>
    <dbReference type="NCBI Taxonomy" id="1033008"/>
    <lineage>
        <taxon>Eukaryota</taxon>
        <taxon>Fungi</taxon>
        <taxon>Dikarya</taxon>
        <taxon>Basidiomycota</taxon>
        <taxon>Agaricomycotina</taxon>
        <taxon>Agaricomycetes</taxon>
        <taxon>Agaricomycetidae</taxon>
        <taxon>Agaricales</taxon>
        <taxon>Marasmiineae</taxon>
        <taxon>Mycenaceae</taxon>
        <taxon>Mycena</taxon>
    </lineage>
</organism>
<dbReference type="EMBL" id="JARIHO010000032">
    <property type="protein sequence ID" value="KAJ7334806.1"/>
    <property type="molecule type" value="Genomic_DNA"/>
</dbReference>
<name>A0AAD7EKP3_9AGAR</name>
<feature type="chain" id="PRO_5042215892" evidence="1">
    <location>
        <begin position="18"/>
        <end position="294"/>
    </location>
</feature>
<evidence type="ECO:0000313" key="2">
    <source>
        <dbReference type="EMBL" id="KAJ7334806.1"/>
    </source>
</evidence>
<gene>
    <name evidence="2" type="ORF">DFH08DRAFT_1019414</name>
</gene>